<evidence type="ECO:0000256" key="1">
    <source>
        <dbReference type="SAM" id="MobiDB-lite"/>
    </source>
</evidence>
<accession>A0AAE1MG83</accession>
<dbReference type="AlphaFoldDB" id="A0AAE1MG83"/>
<dbReference type="Proteomes" id="UP001293593">
    <property type="component" value="Unassembled WGS sequence"/>
</dbReference>
<reference evidence="2" key="1">
    <citation type="submission" date="2023-10" db="EMBL/GenBank/DDBJ databases">
        <title>Chromosome-level genome of the transformable northern wattle, Acacia crassicarpa.</title>
        <authorList>
            <person name="Massaro I."/>
            <person name="Sinha N.R."/>
            <person name="Poethig S."/>
            <person name="Leichty A.R."/>
        </authorList>
    </citation>
    <scope>NUCLEOTIDE SEQUENCE</scope>
    <source>
        <strain evidence="2">Acra3RX</strain>
        <tissue evidence="2">Leaf</tissue>
    </source>
</reference>
<evidence type="ECO:0000313" key="2">
    <source>
        <dbReference type="EMBL" id="KAK4260978.1"/>
    </source>
</evidence>
<organism evidence="2 3">
    <name type="scientific">Acacia crassicarpa</name>
    <name type="common">northern wattle</name>
    <dbReference type="NCBI Taxonomy" id="499986"/>
    <lineage>
        <taxon>Eukaryota</taxon>
        <taxon>Viridiplantae</taxon>
        <taxon>Streptophyta</taxon>
        <taxon>Embryophyta</taxon>
        <taxon>Tracheophyta</taxon>
        <taxon>Spermatophyta</taxon>
        <taxon>Magnoliopsida</taxon>
        <taxon>eudicotyledons</taxon>
        <taxon>Gunneridae</taxon>
        <taxon>Pentapetalae</taxon>
        <taxon>rosids</taxon>
        <taxon>fabids</taxon>
        <taxon>Fabales</taxon>
        <taxon>Fabaceae</taxon>
        <taxon>Caesalpinioideae</taxon>
        <taxon>mimosoid clade</taxon>
        <taxon>Acacieae</taxon>
        <taxon>Acacia</taxon>
    </lineage>
</organism>
<evidence type="ECO:0000313" key="3">
    <source>
        <dbReference type="Proteomes" id="UP001293593"/>
    </source>
</evidence>
<comment type="caution">
    <text evidence="2">The sequence shown here is derived from an EMBL/GenBank/DDBJ whole genome shotgun (WGS) entry which is preliminary data.</text>
</comment>
<proteinExistence type="predicted"/>
<feature type="compositionally biased region" description="Basic and acidic residues" evidence="1">
    <location>
        <begin position="55"/>
        <end position="68"/>
    </location>
</feature>
<sequence length="103" mass="11616">MTSQWLISLSPKMTNPTNGTSLEVRLEICHRLWPIALCSRFKICSVIVNLIGGSRQRDSNGKRSKNPEDFMIPETQEAHNDVEHLRAELRAELSPPRLSCDSG</sequence>
<protein>
    <submittedName>
        <fullName evidence="2">Uncharacterized protein</fullName>
    </submittedName>
</protein>
<name>A0AAE1MG83_9FABA</name>
<dbReference type="EMBL" id="JAWXYG010000010">
    <property type="protein sequence ID" value="KAK4260978.1"/>
    <property type="molecule type" value="Genomic_DNA"/>
</dbReference>
<feature type="region of interest" description="Disordered" evidence="1">
    <location>
        <begin position="54"/>
        <end position="74"/>
    </location>
</feature>
<gene>
    <name evidence="2" type="ORF">QN277_004034</name>
</gene>
<keyword evidence="3" id="KW-1185">Reference proteome</keyword>